<organism evidence="16 17">
    <name type="scientific">Gekko japonicus</name>
    <name type="common">Schlegel's Japanese gecko</name>
    <dbReference type="NCBI Taxonomy" id="146911"/>
    <lineage>
        <taxon>Eukaryota</taxon>
        <taxon>Metazoa</taxon>
        <taxon>Chordata</taxon>
        <taxon>Craniata</taxon>
        <taxon>Vertebrata</taxon>
        <taxon>Euteleostomi</taxon>
        <taxon>Lepidosauria</taxon>
        <taxon>Squamata</taxon>
        <taxon>Bifurcata</taxon>
        <taxon>Gekkota</taxon>
        <taxon>Gekkonidae</taxon>
        <taxon>Gekkoninae</taxon>
        <taxon>Gekko</taxon>
    </lineage>
</organism>
<dbReference type="Gene3D" id="3.90.228.10">
    <property type="match status" value="1"/>
</dbReference>
<dbReference type="Pfam" id="PF02825">
    <property type="entry name" value="WWE"/>
    <property type="match status" value="1"/>
</dbReference>
<dbReference type="InterPro" id="IPR000571">
    <property type="entry name" value="Znf_CCCH"/>
</dbReference>
<evidence type="ECO:0000256" key="5">
    <source>
        <dbReference type="ARBA" id="ARBA00022723"/>
    </source>
</evidence>
<dbReference type="PROSITE" id="PS51059">
    <property type="entry name" value="PARP_CATALYTIC"/>
    <property type="match status" value="1"/>
</dbReference>
<keyword evidence="4" id="KW-0597">Phosphoprotein</keyword>
<keyword evidence="8 11" id="KW-0862">Zinc</keyword>
<dbReference type="InterPro" id="IPR041360">
    <property type="entry name" value="ZAP_HTH"/>
</dbReference>
<keyword evidence="9" id="KW-0539">Nucleus</keyword>
<gene>
    <name evidence="17" type="primary">LOC107123889</name>
</gene>
<evidence type="ECO:0000256" key="4">
    <source>
        <dbReference type="ARBA" id="ARBA00022553"/>
    </source>
</evidence>
<dbReference type="PROSITE" id="PS50918">
    <property type="entry name" value="WWE"/>
    <property type="match status" value="1"/>
</dbReference>
<keyword evidence="7 11" id="KW-0863">Zinc-finger</keyword>
<evidence type="ECO:0000256" key="6">
    <source>
        <dbReference type="ARBA" id="ARBA00022737"/>
    </source>
</evidence>
<dbReference type="Pfam" id="PF23466">
    <property type="entry name" value="WWE_4"/>
    <property type="match status" value="1"/>
</dbReference>
<dbReference type="InterPro" id="IPR004170">
    <property type="entry name" value="WWE_dom"/>
</dbReference>
<dbReference type="InterPro" id="IPR037197">
    <property type="entry name" value="WWE_dom_sf"/>
</dbReference>
<feature type="region of interest" description="Disordered" evidence="12">
    <location>
        <begin position="464"/>
        <end position="490"/>
    </location>
</feature>
<keyword evidence="3" id="KW-0963">Cytoplasm</keyword>
<protein>
    <submittedName>
        <fullName evidence="17">Zinc finger CCCH-type antiviral protein 1-like isoform X1</fullName>
    </submittedName>
</protein>
<evidence type="ECO:0000313" key="16">
    <source>
        <dbReference type="Proteomes" id="UP000694871"/>
    </source>
</evidence>
<feature type="domain" description="PARP catalytic" evidence="15">
    <location>
        <begin position="490"/>
        <end position="693"/>
    </location>
</feature>
<keyword evidence="5 11" id="KW-0479">Metal-binding</keyword>
<dbReference type="PROSITE" id="PS50103">
    <property type="entry name" value="ZF_C3H1"/>
    <property type="match status" value="1"/>
</dbReference>
<evidence type="ECO:0000256" key="9">
    <source>
        <dbReference type="ARBA" id="ARBA00023242"/>
    </source>
</evidence>
<dbReference type="CDD" id="cd01439">
    <property type="entry name" value="TCCD_inducible_PARP_like"/>
    <property type="match status" value="1"/>
</dbReference>
<dbReference type="PANTHER" id="PTHR45740">
    <property type="entry name" value="POLY [ADP-RIBOSE] POLYMERASE"/>
    <property type="match status" value="1"/>
</dbReference>
<evidence type="ECO:0000256" key="8">
    <source>
        <dbReference type="ARBA" id="ARBA00022833"/>
    </source>
</evidence>
<keyword evidence="6" id="KW-0677">Repeat</keyword>
<dbReference type="InterPro" id="IPR036388">
    <property type="entry name" value="WH-like_DNA-bd_sf"/>
</dbReference>
<evidence type="ECO:0000259" key="14">
    <source>
        <dbReference type="PROSITE" id="PS50918"/>
    </source>
</evidence>
<dbReference type="InterPro" id="IPR012317">
    <property type="entry name" value="Poly(ADP-ribose)pol_cat_dom"/>
</dbReference>
<evidence type="ECO:0000259" key="15">
    <source>
        <dbReference type="PROSITE" id="PS51059"/>
    </source>
</evidence>
<feature type="domain" description="C3H1-type" evidence="13">
    <location>
        <begin position="168"/>
        <end position="189"/>
    </location>
</feature>
<feature type="zinc finger region" description="C3H1-type" evidence="11">
    <location>
        <begin position="168"/>
        <end position="189"/>
    </location>
</feature>
<accession>A0ABM1L9T4</accession>
<reference evidence="17" key="1">
    <citation type="submission" date="2025-08" db="UniProtKB">
        <authorList>
            <consortium name="RefSeq"/>
        </authorList>
    </citation>
    <scope>IDENTIFICATION</scope>
</reference>
<evidence type="ECO:0000256" key="2">
    <source>
        <dbReference type="ARBA" id="ARBA00004496"/>
    </source>
</evidence>
<evidence type="ECO:0000259" key="13">
    <source>
        <dbReference type="PROSITE" id="PS50103"/>
    </source>
</evidence>
<evidence type="ECO:0000256" key="11">
    <source>
        <dbReference type="PROSITE-ProRule" id="PRU00723"/>
    </source>
</evidence>
<evidence type="ECO:0000256" key="1">
    <source>
        <dbReference type="ARBA" id="ARBA00004123"/>
    </source>
</evidence>
<dbReference type="PANTHER" id="PTHR45740:SF8">
    <property type="entry name" value="ZINC FINGER CCCH-TYPE ANTIVIRAL PROTEIN 1"/>
    <property type="match status" value="1"/>
</dbReference>
<dbReference type="GeneID" id="107123889"/>
<keyword evidence="16" id="KW-1185">Reference proteome</keyword>
<dbReference type="Gene3D" id="1.10.10.10">
    <property type="entry name" value="Winged helix-like DNA-binding domain superfamily/Winged helix DNA-binding domain"/>
    <property type="match status" value="1"/>
</dbReference>
<comment type="subcellular location">
    <subcellularLocation>
        <location evidence="2">Cytoplasm</location>
    </subcellularLocation>
    <subcellularLocation>
        <location evidence="1">Nucleus</location>
    </subcellularLocation>
</comment>
<dbReference type="SUPFAM" id="SSF56399">
    <property type="entry name" value="ADP-ribosylation"/>
    <property type="match status" value="1"/>
</dbReference>
<feature type="domain" description="WWE" evidence="14">
    <location>
        <begin position="374"/>
        <end position="461"/>
    </location>
</feature>
<name>A0ABM1L9T4_GEKJA</name>
<dbReference type="Proteomes" id="UP000694871">
    <property type="component" value="Unplaced"/>
</dbReference>
<dbReference type="InterPro" id="IPR051712">
    <property type="entry name" value="ARTD-AVP"/>
</dbReference>
<dbReference type="SUPFAM" id="SSF117839">
    <property type="entry name" value="WWE domain"/>
    <property type="match status" value="1"/>
</dbReference>
<dbReference type="Pfam" id="PF18606">
    <property type="entry name" value="HTH_53"/>
    <property type="match status" value="1"/>
</dbReference>
<evidence type="ECO:0000313" key="17">
    <source>
        <dbReference type="RefSeq" id="XP_015282721.1"/>
    </source>
</evidence>
<dbReference type="InterPro" id="IPR057602">
    <property type="entry name" value="Zfn-CCCH_PARP12"/>
</dbReference>
<evidence type="ECO:0000256" key="3">
    <source>
        <dbReference type="ARBA" id="ARBA00022490"/>
    </source>
</evidence>
<proteinExistence type="inferred from homology"/>
<evidence type="ECO:0000256" key="12">
    <source>
        <dbReference type="SAM" id="MobiDB-lite"/>
    </source>
</evidence>
<dbReference type="SMART" id="SM00356">
    <property type="entry name" value="ZnF_C3H1"/>
    <property type="match status" value="3"/>
</dbReference>
<dbReference type="Pfam" id="PF25261">
    <property type="entry name" value="zf-CCCH_PARP12"/>
    <property type="match status" value="2"/>
</dbReference>
<sequence>MSDPAVCAFLSKVVCSHGGRLDCAQLSSYVAGLSEQQLRQILEVGAPERFLLARAPGGAGDASSRLVLAVSAVRLCPQKECPGCERLHLCKLNLLGRCRVRACKYSHDVFSEENRKVLKDHELSGLNEDELRVLLLQNDPFLLPDVCSLYNKKDGNCPQKEDCKKLHVCRFFLRGTCRFPRCKRSHDLLQPNMLKLLLEEGVDAKMAWNIQTICAHKTAELARELGLQKVHSSNAEAAASGGKKKPSVRVQEECSPLPNPASLPFGFMNLNLKQGVKAAPPSKPPQNEEKKKSDEICLFYVWQFCKHKSNCEMIHYHLPYRWQLYTGMKWNDLPSMEEVEKAYCDPATTSFQNINFKTMMSYINPVRRQSTPSSVTKPAKFVLTTKWLWYWKNDQGQWIEYGKQDGQRQGSALSSDDLENLFLSEPDGSIQFQAGSQGYEINFKDMIQRNLYYLTQREVRRRPKYVSHEDVKNKKGHRDPPSAPIPDPIYPREWDKSALPEIGYKAIELSKTSSEYMTVERLFQKTMNDFAIHSIRRIQNKSLWQVFQWQKDQMKKKKGGQDVEERILFHGTGSSNLEAICSDNFDWRICGTNGTLYGKGSYFARDAHYSHSYCQVDTKVKRSMFVARVLVGDFVVGRQSYSRPPARSVDMTNCYDSCVDKMIDPSIFVIFEKHQIYPAYVISYIEEKKCVLA</sequence>
<dbReference type="Gene3D" id="3.30.720.50">
    <property type="match status" value="1"/>
</dbReference>
<comment type="similarity">
    <text evidence="10">Belongs to the ARTD/PARP family.</text>
</comment>
<dbReference type="RefSeq" id="XP_015282721.1">
    <property type="nucleotide sequence ID" value="XM_015427235.1"/>
</dbReference>
<dbReference type="Pfam" id="PF00644">
    <property type="entry name" value="PARP"/>
    <property type="match status" value="1"/>
</dbReference>
<evidence type="ECO:0000256" key="7">
    <source>
        <dbReference type="ARBA" id="ARBA00022771"/>
    </source>
</evidence>
<evidence type="ECO:0000256" key="10">
    <source>
        <dbReference type="ARBA" id="ARBA00024347"/>
    </source>
</evidence>